<comment type="caution">
    <text evidence="5">The sequence shown here is derived from an EMBL/GenBank/DDBJ whole genome shotgun (WGS) entry which is preliminary data.</text>
</comment>
<dbReference type="EMBL" id="BAABHD010000005">
    <property type="protein sequence ID" value="GAA4448575.1"/>
    <property type="molecule type" value="Genomic_DNA"/>
</dbReference>
<proteinExistence type="predicted"/>
<dbReference type="PANTHER" id="PTHR12304">
    <property type="entry name" value="INOSINE-URIDINE PREFERRING NUCLEOSIDE HYDROLASE"/>
    <property type="match status" value="1"/>
</dbReference>
<feature type="domain" description="Inosine/uridine-preferring nucleoside hydrolase" evidence="4">
    <location>
        <begin position="26"/>
        <end position="268"/>
    </location>
</feature>
<reference evidence="6" key="1">
    <citation type="journal article" date="2019" name="Int. J. Syst. Evol. Microbiol.">
        <title>The Global Catalogue of Microorganisms (GCM) 10K type strain sequencing project: providing services to taxonomists for standard genome sequencing and annotation.</title>
        <authorList>
            <consortium name="The Broad Institute Genomics Platform"/>
            <consortium name="The Broad Institute Genome Sequencing Center for Infectious Disease"/>
            <person name="Wu L."/>
            <person name="Ma J."/>
        </authorList>
    </citation>
    <scope>NUCLEOTIDE SEQUENCE [LARGE SCALE GENOMIC DNA]</scope>
    <source>
        <strain evidence="6">JCM 17927</strain>
    </source>
</reference>
<dbReference type="Proteomes" id="UP001501175">
    <property type="component" value="Unassembled WGS sequence"/>
</dbReference>
<evidence type="ECO:0000256" key="1">
    <source>
        <dbReference type="ARBA" id="ARBA00022801"/>
    </source>
</evidence>
<dbReference type="Pfam" id="PF01156">
    <property type="entry name" value="IU_nuc_hydro"/>
    <property type="match status" value="1"/>
</dbReference>
<accession>A0ABP8MD24</accession>
<feature type="chain" id="PRO_5046257151" description="Inosine/uridine-preferring nucleoside hydrolase domain-containing protein" evidence="3">
    <location>
        <begin position="22"/>
        <end position="332"/>
    </location>
</feature>
<name>A0ABP8MD24_9BACT</name>
<protein>
    <recommendedName>
        <fullName evidence="4">Inosine/uridine-preferring nucleoside hydrolase domain-containing protein</fullName>
    </recommendedName>
</protein>
<dbReference type="SUPFAM" id="SSF53590">
    <property type="entry name" value="Nucleoside hydrolase"/>
    <property type="match status" value="1"/>
</dbReference>
<keyword evidence="1" id="KW-0378">Hydrolase</keyword>
<keyword evidence="2" id="KW-0326">Glycosidase</keyword>
<evidence type="ECO:0000256" key="2">
    <source>
        <dbReference type="ARBA" id="ARBA00023295"/>
    </source>
</evidence>
<dbReference type="InterPro" id="IPR023186">
    <property type="entry name" value="IUNH"/>
</dbReference>
<dbReference type="InterPro" id="IPR001910">
    <property type="entry name" value="Inosine/uridine_hydrolase_dom"/>
</dbReference>
<evidence type="ECO:0000256" key="3">
    <source>
        <dbReference type="SAM" id="SignalP"/>
    </source>
</evidence>
<organism evidence="5 6">
    <name type="scientific">Nibrella saemangeumensis</name>
    <dbReference type="NCBI Taxonomy" id="1084526"/>
    <lineage>
        <taxon>Bacteria</taxon>
        <taxon>Pseudomonadati</taxon>
        <taxon>Bacteroidota</taxon>
        <taxon>Cytophagia</taxon>
        <taxon>Cytophagales</taxon>
        <taxon>Spirosomataceae</taxon>
        <taxon>Nibrella</taxon>
    </lineage>
</organism>
<dbReference type="InterPro" id="IPR036452">
    <property type="entry name" value="Ribo_hydro-like"/>
</dbReference>
<keyword evidence="3" id="KW-0732">Signal</keyword>
<feature type="signal peptide" evidence="3">
    <location>
        <begin position="1"/>
        <end position="21"/>
    </location>
</feature>
<evidence type="ECO:0000313" key="5">
    <source>
        <dbReference type="EMBL" id="GAA4448575.1"/>
    </source>
</evidence>
<dbReference type="PANTHER" id="PTHR12304:SF4">
    <property type="entry name" value="URIDINE NUCLEOSIDASE"/>
    <property type="match status" value="1"/>
</dbReference>
<evidence type="ECO:0000313" key="6">
    <source>
        <dbReference type="Proteomes" id="UP001501175"/>
    </source>
</evidence>
<dbReference type="Gene3D" id="3.90.245.10">
    <property type="entry name" value="Ribonucleoside hydrolase-like"/>
    <property type="match status" value="1"/>
</dbReference>
<keyword evidence="6" id="KW-1185">Reference proteome</keyword>
<evidence type="ECO:0000259" key="4">
    <source>
        <dbReference type="Pfam" id="PF01156"/>
    </source>
</evidence>
<sequence length="332" mass="37486">MKIFLIAAVVALLLLPGLATAQPAAIWIDTDIHLGRFGRDVDDGLAIIQAVRSDKVAIRGISFVLNINHGYRITEKLLQRCGKTIPIYKGATSSKLLGKETDAIKALAEALRKEQLSILILGSATNIATVLMLYPELQYQIKEIVFCGGRQPGRLLNPAKGRINLPDINFERDPKAFQLILNTQIPLVLAGYEASSTIYVDNQDIHFLQESSDQTDRWLYQQLRQWQKLWKIALGSRKGFIPFDAVTAAWLTDPGYLLYFNDIPVSIEQLPDDWKLHRLIHHRKPFLQASYQYASIRKVTYCYGVQPAYKELMLQSLKGNFQPAIIPVLTVK</sequence>
<gene>
    <name evidence="5" type="ORF">GCM10023189_06640</name>
</gene>